<evidence type="ECO:0000256" key="1">
    <source>
        <dbReference type="SAM" id="Phobius"/>
    </source>
</evidence>
<sequence length="70" mass="7985">MGQEEGLIASMHSRMISLTYKERFYVSFSICIYIVINSNFIDETYAITVVYYLVCNSTSNEYAVGGLVYC</sequence>
<protein>
    <submittedName>
        <fullName evidence="2">Uncharacterized protein</fullName>
    </submittedName>
</protein>
<comment type="caution">
    <text evidence="2">The sequence shown here is derived from an EMBL/GenBank/DDBJ whole genome shotgun (WGS) entry which is preliminary data.</text>
</comment>
<dbReference type="Proteomes" id="UP001248134">
    <property type="component" value="Unassembled WGS sequence"/>
</dbReference>
<name>A0AAJ2DHS7_9BACI</name>
<dbReference type="EMBL" id="VLYX01000002">
    <property type="protein sequence ID" value="MDR4324729.1"/>
    <property type="molecule type" value="Genomic_DNA"/>
</dbReference>
<keyword evidence="1" id="KW-1133">Transmembrane helix</keyword>
<evidence type="ECO:0000313" key="2">
    <source>
        <dbReference type="EMBL" id="MDR4324729.1"/>
    </source>
</evidence>
<feature type="transmembrane region" description="Helical" evidence="1">
    <location>
        <begin position="24"/>
        <end position="41"/>
    </location>
</feature>
<organism evidence="2 3">
    <name type="scientific">Bacillus pseudomycoides</name>
    <dbReference type="NCBI Taxonomy" id="64104"/>
    <lineage>
        <taxon>Bacteria</taxon>
        <taxon>Bacillati</taxon>
        <taxon>Bacillota</taxon>
        <taxon>Bacilli</taxon>
        <taxon>Bacillales</taxon>
        <taxon>Bacillaceae</taxon>
        <taxon>Bacillus</taxon>
        <taxon>Bacillus cereus group</taxon>
    </lineage>
</organism>
<dbReference type="AlphaFoldDB" id="A0AAJ2DHS7"/>
<keyword evidence="1" id="KW-0472">Membrane</keyword>
<keyword evidence="1" id="KW-0812">Transmembrane</keyword>
<proteinExistence type="predicted"/>
<reference evidence="2" key="1">
    <citation type="submission" date="2019-07" db="EMBL/GenBank/DDBJ databases">
        <title>Phylogenomic Reclassification of ATCC Bacillus Strains and Various Taxa within the Genus Bacillus.</title>
        <authorList>
            <person name="Riojas M.A."/>
            <person name="Frank A.M."/>
            <person name="Fenn S.L."/>
            <person name="King S.P."/>
            <person name="Brower S.M."/>
            <person name="Hazbon M.H."/>
        </authorList>
    </citation>
    <scope>NUCLEOTIDE SEQUENCE</scope>
    <source>
        <strain evidence="2">NR-12239</strain>
    </source>
</reference>
<accession>A0AAJ2DHS7</accession>
<evidence type="ECO:0000313" key="3">
    <source>
        <dbReference type="Proteomes" id="UP001248134"/>
    </source>
</evidence>
<gene>
    <name evidence="2" type="ORF">FOS08_01870</name>
</gene>